<dbReference type="GeneID" id="82880448"/>
<sequence length="197" mass="21488">METLRLVLVDAQYQLTVAPYRIPVVIAATVGIYLAFMVLVKLFGSRVLTSMTASDAVIVIMFGAVSGRVIVGNPPTLASGIIGLLTLMLLEAAFGTIRRYIGWSRFLDRRPVLLLYRGEVIEKNLKFSHVSQSDINSALRKAGIGQRSDAQAMILEPTGQISVIRTGQAIDPKLFADVLGAEEALNSTLPERERESE</sequence>
<evidence type="ECO:0000256" key="7">
    <source>
        <dbReference type="SAM" id="Phobius"/>
    </source>
</evidence>
<proteinExistence type="inferred from homology"/>
<dbReference type="AlphaFoldDB" id="A0AB73B4J4"/>
<evidence type="ECO:0000256" key="5">
    <source>
        <dbReference type="ARBA" id="ARBA00022989"/>
    </source>
</evidence>
<keyword evidence="3" id="KW-1003">Cell membrane</keyword>
<evidence type="ECO:0000313" key="9">
    <source>
        <dbReference type="EMBL" id="GEB96774.1"/>
    </source>
</evidence>
<comment type="caution">
    <text evidence="9">The sequence shown here is derived from an EMBL/GenBank/DDBJ whole genome shotgun (WGS) entry which is preliminary data.</text>
</comment>
<dbReference type="PANTHER" id="PTHR34582">
    <property type="entry name" value="UPF0702 TRANSMEMBRANE PROTEIN YCAP"/>
    <property type="match status" value="1"/>
</dbReference>
<keyword evidence="4 7" id="KW-0812">Transmembrane</keyword>
<organism evidence="9 10">
    <name type="scientific">Corynebacterium flavescens</name>
    <dbReference type="NCBI Taxonomy" id="28028"/>
    <lineage>
        <taxon>Bacteria</taxon>
        <taxon>Bacillati</taxon>
        <taxon>Actinomycetota</taxon>
        <taxon>Actinomycetes</taxon>
        <taxon>Mycobacteriales</taxon>
        <taxon>Corynebacteriaceae</taxon>
        <taxon>Corynebacterium</taxon>
    </lineage>
</organism>
<dbReference type="Gene3D" id="3.30.240.20">
    <property type="entry name" value="bsu07140 like domains"/>
    <property type="match status" value="1"/>
</dbReference>
<evidence type="ECO:0000256" key="3">
    <source>
        <dbReference type="ARBA" id="ARBA00022475"/>
    </source>
</evidence>
<dbReference type="PANTHER" id="PTHR34582:SF6">
    <property type="entry name" value="UPF0702 TRANSMEMBRANE PROTEIN YCAP"/>
    <property type="match status" value="1"/>
</dbReference>
<evidence type="ECO:0000256" key="1">
    <source>
        <dbReference type="ARBA" id="ARBA00004651"/>
    </source>
</evidence>
<evidence type="ECO:0000313" key="10">
    <source>
        <dbReference type="Proteomes" id="UP000315353"/>
    </source>
</evidence>
<feature type="transmembrane region" description="Helical" evidence="7">
    <location>
        <begin position="20"/>
        <end position="40"/>
    </location>
</feature>
<dbReference type="InterPro" id="IPR023090">
    <property type="entry name" value="UPF0702_alpha/beta_dom_sf"/>
</dbReference>
<accession>A0AB73B4J4</accession>
<feature type="transmembrane region" description="Helical" evidence="7">
    <location>
        <begin position="52"/>
        <end position="71"/>
    </location>
</feature>
<dbReference type="InterPro" id="IPR007353">
    <property type="entry name" value="DUF421"/>
</dbReference>
<gene>
    <name evidence="9" type="ORF">CFL01nite_02690</name>
</gene>
<comment type="similarity">
    <text evidence="2">Belongs to the UPF0702 family.</text>
</comment>
<dbReference type="EMBL" id="BJNB01000002">
    <property type="protein sequence ID" value="GEB96774.1"/>
    <property type="molecule type" value="Genomic_DNA"/>
</dbReference>
<dbReference type="RefSeq" id="WP_232315896.1">
    <property type="nucleotide sequence ID" value="NZ_BJNB01000002.1"/>
</dbReference>
<name>A0AB73B4J4_CORFL</name>
<feature type="domain" description="YetF C-terminal" evidence="8">
    <location>
        <begin position="104"/>
        <end position="168"/>
    </location>
</feature>
<protein>
    <recommendedName>
        <fullName evidence="8">YetF C-terminal domain-containing protein</fullName>
    </recommendedName>
</protein>
<comment type="subcellular location">
    <subcellularLocation>
        <location evidence="1">Cell membrane</location>
        <topology evidence="1">Multi-pass membrane protein</topology>
    </subcellularLocation>
</comment>
<evidence type="ECO:0000259" key="8">
    <source>
        <dbReference type="Pfam" id="PF04239"/>
    </source>
</evidence>
<dbReference type="Pfam" id="PF04239">
    <property type="entry name" value="DUF421"/>
    <property type="match status" value="1"/>
</dbReference>
<evidence type="ECO:0000256" key="4">
    <source>
        <dbReference type="ARBA" id="ARBA00022692"/>
    </source>
</evidence>
<feature type="transmembrane region" description="Helical" evidence="7">
    <location>
        <begin position="77"/>
        <end position="97"/>
    </location>
</feature>
<evidence type="ECO:0000256" key="6">
    <source>
        <dbReference type="ARBA" id="ARBA00023136"/>
    </source>
</evidence>
<evidence type="ECO:0000256" key="2">
    <source>
        <dbReference type="ARBA" id="ARBA00006448"/>
    </source>
</evidence>
<dbReference type="GO" id="GO:0005886">
    <property type="term" value="C:plasma membrane"/>
    <property type="evidence" value="ECO:0007669"/>
    <property type="project" value="UniProtKB-SubCell"/>
</dbReference>
<keyword evidence="6 7" id="KW-0472">Membrane</keyword>
<reference evidence="9 10" key="1">
    <citation type="submission" date="2019-06" db="EMBL/GenBank/DDBJ databases">
        <title>Whole genome shotgun sequence of Corynebacterium flavescens NBRC 14136.</title>
        <authorList>
            <person name="Hosoyama A."/>
            <person name="Uohara A."/>
            <person name="Ohji S."/>
            <person name="Ichikawa N."/>
        </authorList>
    </citation>
    <scope>NUCLEOTIDE SEQUENCE [LARGE SCALE GENOMIC DNA]</scope>
    <source>
        <strain evidence="9 10">NBRC 14136</strain>
    </source>
</reference>
<keyword evidence="5 7" id="KW-1133">Transmembrane helix</keyword>
<dbReference type="Proteomes" id="UP000315353">
    <property type="component" value="Unassembled WGS sequence"/>
</dbReference>